<sequence length="302" mass="34343">MNFRVNEAQKLEEWEQNKPSFLPFVPSLKVWARPHLRKAVRWSLFGHLLFFLVGWHILARIPKERPRRVVRIVRYSDLLPPPSLLEKEPASETQSHPPPAQQFVPGERVAPRLAGKARKTGLPVAVKEAAAPKREEWRPAREERPPEEDISVSKSSFQEARQSVSVRPDLNKPKKITAMKPPDPEVRAVSRVEQRDQQKVTVKLSVLGGYSGASGKITYIQRTLGDKERASFSFKNATIHALRNEAKVRFENGRTFVVYFGADWKLGRIEIDLESETGDKAKETAALRAIDFLEKALRSQSS</sequence>
<organism evidence="3 4">
    <name type="scientific">Handelsmanbacteria sp. (strain RIFCSPLOWO2_12_FULL_64_10)</name>
    <dbReference type="NCBI Taxonomy" id="1817868"/>
    <lineage>
        <taxon>Bacteria</taxon>
        <taxon>Candidatus Handelsmaniibacteriota</taxon>
    </lineage>
</organism>
<accession>A0A1F6C5H0</accession>
<feature type="compositionally biased region" description="Basic and acidic residues" evidence="1">
    <location>
        <begin position="130"/>
        <end position="144"/>
    </location>
</feature>
<dbReference type="EMBL" id="MFKF01000404">
    <property type="protein sequence ID" value="OGG44405.1"/>
    <property type="molecule type" value="Genomic_DNA"/>
</dbReference>
<evidence type="ECO:0000256" key="2">
    <source>
        <dbReference type="SAM" id="Phobius"/>
    </source>
</evidence>
<keyword evidence="2" id="KW-0472">Membrane</keyword>
<reference evidence="3 4" key="1">
    <citation type="journal article" date="2016" name="Nat. Commun.">
        <title>Thousands of microbial genomes shed light on interconnected biogeochemical processes in an aquifer system.</title>
        <authorList>
            <person name="Anantharaman K."/>
            <person name="Brown C.T."/>
            <person name="Hug L.A."/>
            <person name="Sharon I."/>
            <person name="Castelle C.J."/>
            <person name="Probst A.J."/>
            <person name="Thomas B.C."/>
            <person name="Singh A."/>
            <person name="Wilkins M.J."/>
            <person name="Karaoz U."/>
            <person name="Brodie E.L."/>
            <person name="Williams K.H."/>
            <person name="Hubbard S.S."/>
            <person name="Banfield J.F."/>
        </authorList>
    </citation>
    <scope>NUCLEOTIDE SEQUENCE [LARGE SCALE GENOMIC DNA]</scope>
    <source>
        <strain evidence="4">RIFCSPLOWO2_12_FULL_64_10</strain>
    </source>
</reference>
<comment type="caution">
    <text evidence="3">The sequence shown here is derived from an EMBL/GenBank/DDBJ whole genome shotgun (WGS) entry which is preliminary data.</text>
</comment>
<gene>
    <name evidence="3" type="ORF">A3F84_00845</name>
</gene>
<name>A0A1F6C5H0_HANXR</name>
<keyword evidence="2" id="KW-0812">Transmembrane</keyword>
<protein>
    <submittedName>
        <fullName evidence="3">Uncharacterized protein</fullName>
    </submittedName>
</protein>
<dbReference type="AlphaFoldDB" id="A0A1F6C5H0"/>
<feature type="compositionally biased region" description="Polar residues" evidence="1">
    <location>
        <begin position="152"/>
        <end position="165"/>
    </location>
</feature>
<feature type="region of interest" description="Disordered" evidence="1">
    <location>
        <begin position="84"/>
        <end position="185"/>
    </location>
</feature>
<evidence type="ECO:0000313" key="3">
    <source>
        <dbReference type="EMBL" id="OGG44405.1"/>
    </source>
</evidence>
<dbReference type="Proteomes" id="UP000178606">
    <property type="component" value="Unassembled WGS sequence"/>
</dbReference>
<proteinExistence type="predicted"/>
<evidence type="ECO:0000256" key="1">
    <source>
        <dbReference type="SAM" id="MobiDB-lite"/>
    </source>
</evidence>
<evidence type="ECO:0000313" key="4">
    <source>
        <dbReference type="Proteomes" id="UP000178606"/>
    </source>
</evidence>
<feature type="transmembrane region" description="Helical" evidence="2">
    <location>
        <begin position="39"/>
        <end position="58"/>
    </location>
</feature>
<keyword evidence="2" id="KW-1133">Transmembrane helix</keyword>